<evidence type="ECO:0000313" key="2">
    <source>
        <dbReference type="EnsemblMetazoa" id="G34347.2:cds"/>
    </source>
</evidence>
<proteinExistence type="predicted"/>
<evidence type="ECO:0000256" key="1">
    <source>
        <dbReference type="SAM" id="Phobius"/>
    </source>
</evidence>
<feature type="transmembrane region" description="Helical" evidence="1">
    <location>
        <begin position="77"/>
        <end position="106"/>
    </location>
</feature>
<evidence type="ECO:0000313" key="3">
    <source>
        <dbReference type="Proteomes" id="UP000005408"/>
    </source>
</evidence>
<dbReference type="AlphaFoldDB" id="A0A8W8MNM3"/>
<keyword evidence="1" id="KW-1133">Transmembrane helix</keyword>
<name>A0A8W8MNM3_MAGGI</name>
<keyword evidence="1" id="KW-0472">Membrane</keyword>
<keyword evidence="1" id="KW-0812">Transmembrane</keyword>
<accession>A0A8W8MNM3</accession>
<dbReference type="Proteomes" id="UP000005408">
    <property type="component" value="Unassembled WGS sequence"/>
</dbReference>
<keyword evidence="3" id="KW-1185">Reference proteome</keyword>
<dbReference type="EnsemblMetazoa" id="G34347.2">
    <property type="protein sequence ID" value="G34347.2:cds"/>
    <property type="gene ID" value="G34347"/>
</dbReference>
<protein>
    <submittedName>
        <fullName evidence="2">Uncharacterized protein</fullName>
    </submittedName>
</protein>
<organism evidence="2 3">
    <name type="scientific">Magallana gigas</name>
    <name type="common">Pacific oyster</name>
    <name type="synonym">Crassostrea gigas</name>
    <dbReference type="NCBI Taxonomy" id="29159"/>
    <lineage>
        <taxon>Eukaryota</taxon>
        <taxon>Metazoa</taxon>
        <taxon>Spiralia</taxon>
        <taxon>Lophotrochozoa</taxon>
        <taxon>Mollusca</taxon>
        <taxon>Bivalvia</taxon>
        <taxon>Autobranchia</taxon>
        <taxon>Pteriomorphia</taxon>
        <taxon>Ostreida</taxon>
        <taxon>Ostreoidea</taxon>
        <taxon>Ostreidae</taxon>
        <taxon>Magallana</taxon>
    </lineage>
</organism>
<reference evidence="2" key="1">
    <citation type="submission" date="2022-08" db="UniProtKB">
        <authorList>
            <consortium name="EnsemblMetazoa"/>
        </authorList>
    </citation>
    <scope>IDENTIFICATION</scope>
    <source>
        <strain evidence="2">05x7-T-G4-1.051#20</strain>
    </source>
</reference>
<sequence>MSTPLESPSHYACFLFLPPVDHVDEITPLSSVAPRMTTLMSSNDEHPMMNTHVLQPPSHYACSIDGTSVHETSTGEITLTLTAVLIISSVLSFVVLFGMCLCLCFCRRCRGSPPPPGDIEMNYHHLPLSGEGGGDSVVSDMSDVEFHRPKND</sequence>